<evidence type="ECO:0008006" key="3">
    <source>
        <dbReference type="Google" id="ProtNLM"/>
    </source>
</evidence>
<dbReference type="GeneID" id="85358532"/>
<evidence type="ECO:0000313" key="2">
    <source>
        <dbReference type="Proteomes" id="UP001175211"/>
    </source>
</evidence>
<evidence type="ECO:0000313" key="1">
    <source>
        <dbReference type="EMBL" id="KAK0434262.1"/>
    </source>
</evidence>
<dbReference type="AlphaFoldDB" id="A0AA39J2U9"/>
<protein>
    <recommendedName>
        <fullName evidence="3">MYND-type domain-containing protein</fullName>
    </recommendedName>
</protein>
<accession>A0AA39J2U9</accession>
<dbReference type="RefSeq" id="XP_060321690.1">
    <property type="nucleotide sequence ID" value="XM_060474984.1"/>
</dbReference>
<keyword evidence="2" id="KW-1185">Reference proteome</keyword>
<proteinExistence type="predicted"/>
<organism evidence="1 2">
    <name type="scientific">Armillaria tabescens</name>
    <name type="common">Ringless honey mushroom</name>
    <name type="synonym">Agaricus tabescens</name>
    <dbReference type="NCBI Taxonomy" id="1929756"/>
    <lineage>
        <taxon>Eukaryota</taxon>
        <taxon>Fungi</taxon>
        <taxon>Dikarya</taxon>
        <taxon>Basidiomycota</taxon>
        <taxon>Agaricomycotina</taxon>
        <taxon>Agaricomycetes</taxon>
        <taxon>Agaricomycetidae</taxon>
        <taxon>Agaricales</taxon>
        <taxon>Marasmiineae</taxon>
        <taxon>Physalacriaceae</taxon>
        <taxon>Desarmillaria</taxon>
    </lineage>
</organism>
<comment type="caution">
    <text evidence="1">The sequence shown here is derived from an EMBL/GenBank/DDBJ whole genome shotgun (WGS) entry which is preliminary data.</text>
</comment>
<dbReference type="EMBL" id="JAUEPS010000194">
    <property type="protein sequence ID" value="KAK0434262.1"/>
    <property type="molecule type" value="Genomic_DNA"/>
</dbReference>
<dbReference type="Proteomes" id="UP001175211">
    <property type="component" value="Unassembled WGS sequence"/>
</dbReference>
<reference evidence="1" key="1">
    <citation type="submission" date="2023-06" db="EMBL/GenBank/DDBJ databases">
        <authorList>
            <consortium name="Lawrence Berkeley National Laboratory"/>
            <person name="Ahrendt S."/>
            <person name="Sahu N."/>
            <person name="Indic B."/>
            <person name="Wong-Bajracharya J."/>
            <person name="Merenyi Z."/>
            <person name="Ke H.-M."/>
            <person name="Monk M."/>
            <person name="Kocsube S."/>
            <person name="Drula E."/>
            <person name="Lipzen A."/>
            <person name="Balint B."/>
            <person name="Henrissat B."/>
            <person name="Andreopoulos B."/>
            <person name="Martin F.M."/>
            <person name="Harder C.B."/>
            <person name="Rigling D."/>
            <person name="Ford K.L."/>
            <person name="Foster G.D."/>
            <person name="Pangilinan J."/>
            <person name="Papanicolaou A."/>
            <person name="Barry K."/>
            <person name="LaButti K."/>
            <person name="Viragh M."/>
            <person name="Koriabine M."/>
            <person name="Yan M."/>
            <person name="Riley R."/>
            <person name="Champramary S."/>
            <person name="Plett K.L."/>
            <person name="Tsai I.J."/>
            <person name="Slot J."/>
            <person name="Sipos G."/>
            <person name="Plett J."/>
            <person name="Nagy L.G."/>
            <person name="Grigoriev I.V."/>
        </authorList>
    </citation>
    <scope>NUCLEOTIDE SEQUENCE</scope>
    <source>
        <strain evidence="1">CCBAS 213</strain>
    </source>
</reference>
<gene>
    <name evidence="1" type="ORF">EV420DRAFT_1597646</name>
</gene>
<name>A0AA39J2U9_ARMTA</name>
<sequence>MQLSFATMQNTCLVCDTPANTAAPNAHIAQDWPMHKAYCKRVRAATNTFDAILFGVNEIQTSAWTLADAGKRAMARWQRLLSLFFLCWDVRELLDQRVPDQPLHSECHQGKAPHPWAGNVLALRSEGLRSLDWYNDAIIEEDLAPLVRFFEDYGKEDNPSVRVNNAVGSKKRENAQVATDIDTASASVTTEPSTADLKPFAFVLFVFLFFMDHARLNGSIILRKY</sequence>